<evidence type="ECO:0000256" key="4">
    <source>
        <dbReference type="SAM" id="MobiDB-lite"/>
    </source>
</evidence>
<dbReference type="PANTHER" id="PTHR23192:SF29">
    <property type="entry name" value="OLFACTOMEDIN-LIKE PROTEIN 2A"/>
    <property type="match status" value="1"/>
</dbReference>
<dbReference type="Ensembl" id="ENSCPIT00010013793.1">
    <property type="protein sequence ID" value="ENSCPIP00010011665.1"/>
    <property type="gene ID" value="ENSCPIG00010009084.1"/>
</dbReference>
<reference evidence="6" key="1">
    <citation type="submission" date="2025-08" db="UniProtKB">
        <authorList>
            <consortium name="Ensembl"/>
        </authorList>
    </citation>
    <scope>IDENTIFICATION</scope>
</reference>
<feature type="region of interest" description="Disordered" evidence="4">
    <location>
        <begin position="275"/>
        <end position="339"/>
    </location>
</feature>
<evidence type="ECO:0000256" key="2">
    <source>
        <dbReference type="ARBA" id="ARBA00022525"/>
    </source>
</evidence>
<dbReference type="GO" id="GO:0007165">
    <property type="term" value="P:signal transduction"/>
    <property type="evidence" value="ECO:0007669"/>
    <property type="project" value="TreeGrafter"/>
</dbReference>
<dbReference type="Pfam" id="PF02191">
    <property type="entry name" value="OLF"/>
    <property type="match status" value="1"/>
</dbReference>
<proteinExistence type="predicted"/>
<dbReference type="PANTHER" id="PTHR23192">
    <property type="entry name" value="OLFACTOMEDIN-RELATED"/>
    <property type="match status" value="1"/>
</dbReference>
<evidence type="ECO:0000313" key="7">
    <source>
        <dbReference type="Proteomes" id="UP000694543"/>
    </source>
</evidence>
<dbReference type="SMART" id="SM00284">
    <property type="entry name" value="OLF"/>
    <property type="match status" value="1"/>
</dbReference>
<feature type="compositionally biased region" description="Basic and acidic residues" evidence="4">
    <location>
        <begin position="306"/>
        <end position="323"/>
    </location>
</feature>
<organism evidence="6 7">
    <name type="scientific">Chrysolophus pictus</name>
    <name type="common">Golden pheasant</name>
    <name type="synonym">Phasianus pictus</name>
    <dbReference type="NCBI Taxonomy" id="9089"/>
    <lineage>
        <taxon>Eukaryota</taxon>
        <taxon>Metazoa</taxon>
        <taxon>Chordata</taxon>
        <taxon>Craniata</taxon>
        <taxon>Vertebrata</taxon>
        <taxon>Euteleostomi</taxon>
        <taxon>Archelosauria</taxon>
        <taxon>Archosauria</taxon>
        <taxon>Dinosauria</taxon>
        <taxon>Saurischia</taxon>
        <taxon>Theropoda</taxon>
        <taxon>Coelurosauria</taxon>
        <taxon>Aves</taxon>
        <taxon>Neognathae</taxon>
        <taxon>Galloanserae</taxon>
        <taxon>Galliformes</taxon>
        <taxon>Phasianidae</taxon>
        <taxon>Phasianinae</taxon>
        <taxon>Chrysolophus</taxon>
    </lineage>
</organism>
<evidence type="ECO:0000313" key="6">
    <source>
        <dbReference type="Ensembl" id="ENSCPIP00010011665.1"/>
    </source>
</evidence>
<keyword evidence="7" id="KW-1185">Reference proteome</keyword>
<dbReference type="GO" id="GO:0005615">
    <property type="term" value="C:extracellular space"/>
    <property type="evidence" value="ECO:0007669"/>
    <property type="project" value="TreeGrafter"/>
</dbReference>
<comment type="caution">
    <text evidence="3">Lacks conserved residue(s) required for the propagation of feature annotation.</text>
</comment>
<dbReference type="AlphaFoldDB" id="A0A8C3LL32"/>
<feature type="domain" description="Olfactomedin-like" evidence="5">
    <location>
        <begin position="369"/>
        <end position="626"/>
    </location>
</feature>
<evidence type="ECO:0000256" key="3">
    <source>
        <dbReference type="PROSITE-ProRule" id="PRU00446"/>
    </source>
</evidence>
<dbReference type="PROSITE" id="PS51132">
    <property type="entry name" value="OLF"/>
    <property type="match status" value="1"/>
</dbReference>
<feature type="region of interest" description="Disordered" evidence="4">
    <location>
        <begin position="78"/>
        <end position="101"/>
    </location>
</feature>
<protein>
    <submittedName>
        <fullName evidence="6">Olfactomedin like 2A</fullName>
    </submittedName>
</protein>
<evidence type="ECO:0000256" key="1">
    <source>
        <dbReference type="ARBA" id="ARBA00004613"/>
    </source>
</evidence>
<keyword evidence="2" id="KW-0964">Secreted</keyword>
<name>A0A8C3LL32_CHRPC</name>
<accession>A0A8C3LL32</accession>
<dbReference type="Proteomes" id="UP000694543">
    <property type="component" value="Unplaced"/>
</dbReference>
<comment type="subcellular location">
    <subcellularLocation>
        <location evidence="1">Secreted</location>
    </subcellularLocation>
</comment>
<dbReference type="InterPro" id="IPR003112">
    <property type="entry name" value="Olfac-like_dom"/>
</dbReference>
<evidence type="ECO:0000259" key="5">
    <source>
        <dbReference type="PROSITE" id="PS51132"/>
    </source>
</evidence>
<dbReference type="InterPro" id="IPR050605">
    <property type="entry name" value="Olfactomedin-like_domain"/>
</dbReference>
<reference evidence="6" key="2">
    <citation type="submission" date="2025-09" db="UniProtKB">
        <authorList>
            <consortium name="Ensembl"/>
        </authorList>
    </citation>
    <scope>IDENTIFICATION</scope>
</reference>
<sequence length="626" mass="70970">MAPPAMLQHLRAELPAWGWPAAGRWHQEWTPCPWACGILLRGQGALEFVCHSGGEQGRSSLGQAVPHGQEPLRRNMQWKGPSGGCRPHGNPRIASPQALGEDQVRMTSEGSDCRCKCILRPLSKDACSRVRDGSARVEDFYTVETVSSGVDCKCSCTAPPSSLNPCENEWKMEKLKKQAPELFKLQSMVDLLEGTLYSMDLMKVHSYISKVVAQMNTLEETIKTNLSRDNNIMKESVLHLADQMKRYENYSDIMISIKKEISNLGYQLLQKDAAAAPDSKAQDTAGGRGKEAARFPAVRKALPARTSKEKPLKPEKPKKENAKRGGPQPTAKPKLPAQQQTMVRGITYYKAGQVEEVQRTAGSRVKEVECEGTIRSVDPPTEHHSYGRNEGAWMKDPAAKDDRIYVTNYYYGNSLVEFRSLENFKQGRWSNLYKLPYNWIGTGHVVYRGAFYYNRAFTKNIIKYDLKERYVAAWALLHDVVYEDTTPWKWRGHSDIDFAVDESGLWVIYPSADDDYVQQEVIVLSRLDPGDLSVRRETTWRTGLKRNAYGNCFIICGILYAVDTSSQKEGQISYAFDTHTDTEAELRLPFLNEYAFTTQVDYNPKEKVLYAWDNGHQMTYRLHFVV</sequence>